<dbReference type="PANTHER" id="PTHR45823">
    <property type="entry name" value="T-SNARE COILED-COIL HOMOLOGY DOMAIN-CONTAINING PROTEIN"/>
    <property type="match status" value="1"/>
</dbReference>
<keyword evidence="1" id="KW-0862">Zinc</keyword>
<dbReference type="GO" id="GO:0003676">
    <property type="term" value="F:nucleic acid binding"/>
    <property type="evidence" value="ECO:0007669"/>
    <property type="project" value="InterPro"/>
</dbReference>
<protein>
    <recommendedName>
        <fullName evidence="4">CCHC-type domain-containing protein</fullName>
    </recommendedName>
</protein>
<organism evidence="5 6">
    <name type="scientific">Exocentrus adspersus</name>
    <dbReference type="NCBI Taxonomy" id="1586481"/>
    <lineage>
        <taxon>Eukaryota</taxon>
        <taxon>Metazoa</taxon>
        <taxon>Ecdysozoa</taxon>
        <taxon>Arthropoda</taxon>
        <taxon>Hexapoda</taxon>
        <taxon>Insecta</taxon>
        <taxon>Pterygota</taxon>
        <taxon>Neoptera</taxon>
        <taxon>Endopterygota</taxon>
        <taxon>Coleoptera</taxon>
        <taxon>Polyphaga</taxon>
        <taxon>Cucujiformia</taxon>
        <taxon>Chrysomeloidea</taxon>
        <taxon>Cerambycidae</taxon>
        <taxon>Lamiinae</taxon>
        <taxon>Acanthocinini</taxon>
        <taxon>Exocentrus</taxon>
    </lineage>
</organism>
<dbReference type="PROSITE" id="PS50158">
    <property type="entry name" value="ZF_CCHC"/>
    <property type="match status" value="1"/>
</dbReference>
<dbReference type="Gene3D" id="1.20.120.20">
    <property type="entry name" value="Apolipoprotein"/>
    <property type="match status" value="1"/>
</dbReference>
<dbReference type="SUPFAM" id="SSF57756">
    <property type="entry name" value="Retrovirus zinc finger-like domains"/>
    <property type="match status" value="1"/>
</dbReference>
<sequence length="410" mass="47403">MEDPMKQLMEMLSAMKASQEQIKEEMKRGQEEMKSSQEELKQDIKKSQEDTERSQEEMKEDLKRGQEEMKQKLEDKLQEMKTTIEDSNTKLENKLKEFEEVVEEEITQVKEEVKAIEGELSHMKEDPKADKKEMNKKMEDLETKFRQLSTTGIIKTEGTVTTPSKVKVPTYDGKVSWNTYLRQFEAVVRNWREEDKATSLIAALRGEDLEVLRTIPEVSLNYAVLTSALENRYGDAHLQHVYQAQLRSRRQRFEETLQQYEADISRMVNLAYPTAPAEVIEQLSVSSFIEGLRDPEIGQLVRLARHKTISEALAQALEIEAAKQASRGTSKIRQVKTYQYQDRERKVQTPSKNLVDSIKDVLEKFIDGQNSEDSTTNRRRPIRCWTCGVEGHVRSRCPQPPAEQNQGNAN</sequence>
<dbReference type="InterPro" id="IPR001878">
    <property type="entry name" value="Znf_CCHC"/>
</dbReference>
<evidence type="ECO:0000256" key="1">
    <source>
        <dbReference type="PROSITE-ProRule" id="PRU00047"/>
    </source>
</evidence>
<keyword evidence="6" id="KW-1185">Reference proteome</keyword>
<feature type="compositionally biased region" description="Basic and acidic residues" evidence="3">
    <location>
        <begin position="21"/>
        <end position="72"/>
    </location>
</feature>
<keyword evidence="1" id="KW-0863">Zinc-finger</keyword>
<dbReference type="GO" id="GO:0008270">
    <property type="term" value="F:zinc ion binding"/>
    <property type="evidence" value="ECO:0007669"/>
    <property type="project" value="UniProtKB-KW"/>
</dbReference>
<accession>A0AAV8V9W2</accession>
<comment type="caution">
    <text evidence="5">The sequence shown here is derived from an EMBL/GenBank/DDBJ whole genome shotgun (WGS) entry which is preliminary data.</text>
</comment>
<evidence type="ECO:0000256" key="3">
    <source>
        <dbReference type="SAM" id="MobiDB-lite"/>
    </source>
</evidence>
<evidence type="ECO:0000256" key="2">
    <source>
        <dbReference type="SAM" id="Coils"/>
    </source>
</evidence>
<proteinExistence type="predicted"/>
<keyword evidence="1" id="KW-0479">Metal-binding</keyword>
<dbReference type="InterPro" id="IPR036875">
    <property type="entry name" value="Znf_CCHC_sf"/>
</dbReference>
<reference evidence="5 6" key="1">
    <citation type="journal article" date="2023" name="Insect Mol. Biol.">
        <title>Genome sequencing provides insights into the evolution of gene families encoding plant cell wall-degrading enzymes in longhorned beetles.</title>
        <authorList>
            <person name="Shin N.R."/>
            <person name="Okamura Y."/>
            <person name="Kirsch R."/>
            <person name="Pauchet Y."/>
        </authorList>
    </citation>
    <scope>NUCLEOTIDE SEQUENCE [LARGE SCALE GENOMIC DNA]</scope>
    <source>
        <strain evidence="5">EAD_L_NR</strain>
    </source>
</reference>
<feature type="coiled-coil region" evidence="2">
    <location>
        <begin position="243"/>
        <end position="270"/>
    </location>
</feature>
<feature type="domain" description="CCHC-type" evidence="4">
    <location>
        <begin position="383"/>
        <end position="399"/>
    </location>
</feature>
<dbReference type="SMART" id="SM00343">
    <property type="entry name" value="ZnF_C2HC"/>
    <property type="match status" value="1"/>
</dbReference>
<dbReference type="PANTHER" id="PTHR45823:SF1">
    <property type="entry name" value="T-SNARE COILED-COIL HOMOLOGY DOMAIN-CONTAINING PROTEIN"/>
    <property type="match status" value="1"/>
</dbReference>
<name>A0AAV8V9W2_9CUCU</name>
<dbReference type="EMBL" id="JANEYG010000234">
    <property type="protein sequence ID" value="KAJ8910928.1"/>
    <property type="molecule type" value="Genomic_DNA"/>
</dbReference>
<feature type="region of interest" description="Disordered" evidence="3">
    <location>
        <begin position="13"/>
        <end position="72"/>
    </location>
</feature>
<evidence type="ECO:0000313" key="6">
    <source>
        <dbReference type="Proteomes" id="UP001159042"/>
    </source>
</evidence>
<dbReference type="Proteomes" id="UP001159042">
    <property type="component" value="Unassembled WGS sequence"/>
</dbReference>
<evidence type="ECO:0000259" key="4">
    <source>
        <dbReference type="PROSITE" id="PS50158"/>
    </source>
</evidence>
<evidence type="ECO:0000313" key="5">
    <source>
        <dbReference type="EMBL" id="KAJ8910928.1"/>
    </source>
</evidence>
<keyword evidence="2" id="KW-0175">Coiled coil</keyword>
<gene>
    <name evidence="5" type="ORF">NQ315_014262</name>
</gene>
<dbReference type="AlphaFoldDB" id="A0AAV8V9W2"/>